<feature type="compositionally biased region" description="Polar residues" evidence="1">
    <location>
        <begin position="640"/>
        <end position="650"/>
    </location>
</feature>
<feature type="region of interest" description="Disordered" evidence="1">
    <location>
        <begin position="634"/>
        <end position="659"/>
    </location>
</feature>
<evidence type="ECO:0000313" key="2">
    <source>
        <dbReference type="EnsemblMetazoa" id="CLYHEMP008391.4"/>
    </source>
</evidence>
<feature type="compositionally biased region" description="Basic residues" evidence="1">
    <location>
        <begin position="812"/>
        <end position="821"/>
    </location>
</feature>
<feature type="compositionally biased region" description="Low complexity" evidence="1">
    <location>
        <begin position="751"/>
        <end position="763"/>
    </location>
</feature>
<feature type="compositionally biased region" description="Polar residues" evidence="1">
    <location>
        <begin position="708"/>
        <end position="739"/>
    </location>
</feature>
<dbReference type="AlphaFoldDB" id="A0A7M5UB13"/>
<dbReference type="EnsemblMetazoa" id="CLYHEMT008391.4">
    <property type="protein sequence ID" value="CLYHEMP008391.4"/>
    <property type="gene ID" value="CLYHEMG008391"/>
</dbReference>
<feature type="region of interest" description="Disordered" evidence="1">
    <location>
        <begin position="805"/>
        <end position="825"/>
    </location>
</feature>
<proteinExistence type="predicted"/>
<sequence>MASNDTLHLHHQQLFVVISVGQYALHKLLAHFALLAEPAETDGGIALSKIFTRQKDKVKNFSNITNNPGVIKLVYQDKRNDLFQPSIEISSLDINLLIEILREIEDFPTCDTKFLARWSCKNSANHLNKCCSDCDHKCPNCGKEKCKKGCCVNDDGICGKHKCKHCIENNFECKSNKNICCKNCKLCLHCLMRGARLSSWQSLLEKLVNGSIKNICQMQILRLALSIISIFRNITMHLTPLECEKMDRGTFNDPKAPIYCISWLAIRDTIWFSVKFLLNYLSTASILTSLEREAKLETLDLVCTAATINSLLIYDNRIQNIMQLESFSNTENKLTQIFQKIEATQALLCNGNLKVDVHFQFKKKIRFHLECPEADNIERVFKNLLKRYFSKFRTITEETFEVSMLRFNKLKQKSTKTKNVPLKIEITSSEIDFKKFKNRKSEESKALWRELKECVKKELPIAEVELWGWEQGSLLIFLSLWRTDENLWSEKDIPTIDSFLLNLPSMVEDFLPLCECQCKRIGDGVEMNEKNELSSMAGIAVQFSITTTVEDTFYEDFEPATFNEMVLVELGYSTPEECEESLQFNKSTEDWIWVENPQDNVMEFSRGEMHSQSVHTDTTDYPYSTDYRDSTYSGYDTDSEVLSPTVTPPTSLGRGFKGQVRSPILSPEQLKKDISDVTRSKVYDANSDSDVFFSTWKKGRQRTGKCLTDTTDYPNTTDSGSNSDSQIWFQTVPLSSSSPKKTKRRVAKYHTGSTGDSTNSGSDTDSELLFSAVQQLPAPSLNPRPVPSLNPRPVIKKYHVRRISKHAAIQTRKARSPRKKPNREQHYKLAEKFKRLSPYVF</sequence>
<dbReference type="Proteomes" id="UP000594262">
    <property type="component" value="Unplaced"/>
</dbReference>
<organism evidence="2 3">
    <name type="scientific">Clytia hemisphaerica</name>
    <dbReference type="NCBI Taxonomy" id="252671"/>
    <lineage>
        <taxon>Eukaryota</taxon>
        <taxon>Metazoa</taxon>
        <taxon>Cnidaria</taxon>
        <taxon>Hydrozoa</taxon>
        <taxon>Hydroidolina</taxon>
        <taxon>Leptothecata</taxon>
        <taxon>Obeliida</taxon>
        <taxon>Clytiidae</taxon>
        <taxon>Clytia</taxon>
    </lineage>
</organism>
<evidence type="ECO:0000256" key="1">
    <source>
        <dbReference type="SAM" id="MobiDB-lite"/>
    </source>
</evidence>
<reference evidence="2" key="1">
    <citation type="submission" date="2021-01" db="UniProtKB">
        <authorList>
            <consortium name="EnsemblMetazoa"/>
        </authorList>
    </citation>
    <scope>IDENTIFICATION</scope>
</reference>
<keyword evidence="3" id="KW-1185">Reference proteome</keyword>
<accession>A0A7M5UB13</accession>
<evidence type="ECO:0000313" key="3">
    <source>
        <dbReference type="Proteomes" id="UP000594262"/>
    </source>
</evidence>
<feature type="region of interest" description="Disordered" evidence="1">
    <location>
        <begin position="704"/>
        <end position="765"/>
    </location>
</feature>
<protein>
    <submittedName>
        <fullName evidence="2">Uncharacterized protein</fullName>
    </submittedName>
</protein>
<name>A0A7M5UB13_9CNID</name>